<dbReference type="InterPro" id="IPR011009">
    <property type="entry name" value="Kinase-like_dom_sf"/>
</dbReference>
<dbReference type="Proteomes" id="UP000708148">
    <property type="component" value="Unassembled WGS sequence"/>
</dbReference>
<organism evidence="3 4">
    <name type="scientific">Ostreobium quekettii</name>
    <dbReference type="NCBI Taxonomy" id="121088"/>
    <lineage>
        <taxon>Eukaryota</taxon>
        <taxon>Viridiplantae</taxon>
        <taxon>Chlorophyta</taxon>
        <taxon>core chlorophytes</taxon>
        <taxon>Ulvophyceae</taxon>
        <taxon>TCBD clade</taxon>
        <taxon>Bryopsidales</taxon>
        <taxon>Ostreobineae</taxon>
        <taxon>Ostreobiaceae</taxon>
        <taxon>Ostreobium</taxon>
    </lineage>
</organism>
<gene>
    <name evidence="3" type="ORF">OSTQU699_LOCUS9068</name>
</gene>
<dbReference type="Gene3D" id="3.30.200.20">
    <property type="entry name" value="Phosphorylase Kinase, domain 1"/>
    <property type="match status" value="1"/>
</dbReference>
<dbReference type="InterPro" id="IPR051681">
    <property type="entry name" value="Ser/Thr_Kinases-Pseudokinases"/>
</dbReference>
<feature type="region of interest" description="Disordered" evidence="1">
    <location>
        <begin position="165"/>
        <end position="194"/>
    </location>
</feature>
<dbReference type="SMART" id="SM00219">
    <property type="entry name" value="TyrKc"/>
    <property type="match status" value="1"/>
</dbReference>
<dbReference type="PANTHER" id="PTHR44329">
    <property type="entry name" value="SERINE/THREONINE-PROTEIN KINASE TNNI3K-RELATED"/>
    <property type="match status" value="1"/>
</dbReference>
<dbReference type="GO" id="GO:0007166">
    <property type="term" value="P:cell surface receptor signaling pathway"/>
    <property type="evidence" value="ECO:0007669"/>
    <property type="project" value="InterPro"/>
</dbReference>
<keyword evidence="4" id="KW-1185">Reference proteome</keyword>
<evidence type="ECO:0000259" key="2">
    <source>
        <dbReference type="SMART" id="SM00219"/>
    </source>
</evidence>
<protein>
    <recommendedName>
        <fullName evidence="2">Tyrosine-protein kinase catalytic domain-containing protein</fullName>
    </recommendedName>
</protein>
<reference evidence="3" key="1">
    <citation type="submission" date="2020-12" db="EMBL/GenBank/DDBJ databases">
        <authorList>
            <person name="Iha C."/>
        </authorList>
    </citation>
    <scope>NUCLEOTIDE SEQUENCE</scope>
</reference>
<evidence type="ECO:0000313" key="3">
    <source>
        <dbReference type="EMBL" id="CAD7703711.1"/>
    </source>
</evidence>
<name>A0A8S1JDI6_9CHLO</name>
<dbReference type="InterPro" id="IPR059179">
    <property type="entry name" value="MLKL-like_MCAfunc"/>
</dbReference>
<dbReference type="PANTHER" id="PTHR44329:SF214">
    <property type="entry name" value="PROTEIN KINASE DOMAIN-CONTAINING PROTEIN"/>
    <property type="match status" value="1"/>
</dbReference>
<dbReference type="AlphaFoldDB" id="A0A8S1JDI6"/>
<dbReference type="InterPro" id="IPR020635">
    <property type="entry name" value="Tyr_kinase_cat_dom"/>
</dbReference>
<dbReference type="CDD" id="cd21037">
    <property type="entry name" value="MLKL_NTD"/>
    <property type="match status" value="1"/>
</dbReference>
<dbReference type="SUPFAM" id="SSF56112">
    <property type="entry name" value="Protein kinase-like (PK-like)"/>
    <property type="match status" value="1"/>
</dbReference>
<proteinExistence type="predicted"/>
<sequence>MAEIVEIVTACFELAVKIEECIRAARESSEAQERLATRIRTTKTVLREIEEQYGGATTNGLRQALECVQEQLERAAGIFDKERNEGRLRRLWEARGRCAELSELDKCLQGAVGVLLVAQTALLGAVLIQTHQKVDDVKRMLEKLTTDEKNWVEEPKQISDTFAEKLADSSSNEEQMQHRNEGPPRYGQRTSSGSLVPAASEEPVRYNQQMLQFLKQQMDTFNTIFTLPKFYSALKASPEGWGESMEKTMDAMKLGWMLIDRHKKQFKLDTFYKIYEAKTAVEKICSTLKEFLDAWEFHDVKIDKSVPQDAIKADKDELREYLAFVLRDGSCAFQGLPEHVKKEWELVKVSTSAMLGMVKVPATDEEIVLGRHISGAVYEGEWDGTPVAVKKMLKDNDPSKLDLEDFAQFFMEAVALAKLKSPHIVTFLAATESGRLVMELGKEQLLKWCEARQKDSLVGLAPEGLPLRLGLLLQAAKALKEKKAAGNKPCTLNPNLGAPAGLEEVMLKCTETDPGARYSSMKEVCNALEAVIKAAGWSV</sequence>
<dbReference type="InterPro" id="IPR036537">
    <property type="entry name" value="Adaptor_Cbl_N_dom_sf"/>
</dbReference>
<dbReference type="EMBL" id="CAJHUC010002370">
    <property type="protein sequence ID" value="CAD7703711.1"/>
    <property type="molecule type" value="Genomic_DNA"/>
</dbReference>
<evidence type="ECO:0000313" key="4">
    <source>
        <dbReference type="Proteomes" id="UP000708148"/>
    </source>
</evidence>
<dbReference type="Gene3D" id="1.20.930.20">
    <property type="entry name" value="Adaptor protein Cbl, N-terminal domain"/>
    <property type="match status" value="1"/>
</dbReference>
<dbReference type="GO" id="GO:0004674">
    <property type="term" value="F:protein serine/threonine kinase activity"/>
    <property type="evidence" value="ECO:0007669"/>
    <property type="project" value="TreeGrafter"/>
</dbReference>
<dbReference type="GO" id="GO:0004713">
    <property type="term" value="F:protein tyrosine kinase activity"/>
    <property type="evidence" value="ECO:0007669"/>
    <property type="project" value="InterPro"/>
</dbReference>
<accession>A0A8S1JDI6</accession>
<comment type="caution">
    <text evidence="3">The sequence shown here is derived from an EMBL/GenBank/DDBJ whole genome shotgun (WGS) entry which is preliminary data.</text>
</comment>
<feature type="domain" description="Tyrosine-protein kinase catalytic" evidence="2">
    <location>
        <begin position="367"/>
        <end position="528"/>
    </location>
</feature>
<evidence type="ECO:0000256" key="1">
    <source>
        <dbReference type="SAM" id="MobiDB-lite"/>
    </source>
</evidence>